<gene>
    <name evidence="1" type="ORF">LIPSTDRAFT_224963</name>
</gene>
<proteinExistence type="predicted"/>
<dbReference type="EMBL" id="KV454308">
    <property type="protein sequence ID" value="ODQ68903.1"/>
    <property type="molecule type" value="Genomic_DNA"/>
</dbReference>
<keyword evidence="2" id="KW-1185">Reference proteome</keyword>
<dbReference type="STRING" id="675824.A0A1E3PU10"/>
<dbReference type="Proteomes" id="UP000094385">
    <property type="component" value="Unassembled WGS sequence"/>
</dbReference>
<accession>A0A1E3PU10</accession>
<dbReference type="AlphaFoldDB" id="A0A1E3PU10"/>
<dbReference type="SUPFAM" id="SSF51445">
    <property type="entry name" value="(Trans)glycosidases"/>
    <property type="match status" value="1"/>
</dbReference>
<dbReference type="OrthoDB" id="204980at2759"/>
<sequence>MDFWAPFQEAAGVHDVGEVFDGDLSYGCPYQENLNGVLNYPMYYPVIRVSQYDYAQVLKPRHYSPRVLPRNQDIPRLPSYTSDESLITNAIASLYSQMAFIIYYGQEQELSGGNDPYNREELCCTCYSTTSTL</sequence>
<dbReference type="Gene3D" id="3.20.20.80">
    <property type="entry name" value="Glycosidases"/>
    <property type="match status" value="1"/>
</dbReference>
<evidence type="ECO:0000313" key="2">
    <source>
        <dbReference type="Proteomes" id="UP000094385"/>
    </source>
</evidence>
<name>A0A1E3PU10_LIPST</name>
<reference evidence="1 2" key="1">
    <citation type="journal article" date="2016" name="Proc. Natl. Acad. Sci. U.S.A.">
        <title>Comparative genomics of biotechnologically important yeasts.</title>
        <authorList>
            <person name="Riley R."/>
            <person name="Haridas S."/>
            <person name="Wolfe K.H."/>
            <person name="Lopes M.R."/>
            <person name="Hittinger C.T."/>
            <person name="Goeker M."/>
            <person name="Salamov A.A."/>
            <person name="Wisecaver J.H."/>
            <person name="Long T.M."/>
            <person name="Calvey C.H."/>
            <person name="Aerts A.L."/>
            <person name="Barry K.W."/>
            <person name="Choi C."/>
            <person name="Clum A."/>
            <person name="Coughlan A.Y."/>
            <person name="Deshpande S."/>
            <person name="Douglass A.P."/>
            <person name="Hanson S.J."/>
            <person name="Klenk H.-P."/>
            <person name="LaButti K.M."/>
            <person name="Lapidus A."/>
            <person name="Lindquist E.A."/>
            <person name="Lipzen A.M."/>
            <person name="Meier-Kolthoff J.P."/>
            <person name="Ohm R.A."/>
            <person name="Otillar R.P."/>
            <person name="Pangilinan J.L."/>
            <person name="Peng Y."/>
            <person name="Rokas A."/>
            <person name="Rosa C.A."/>
            <person name="Scheuner C."/>
            <person name="Sibirny A.A."/>
            <person name="Slot J.C."/>
            <person name="Stielow J.B."/>
            <person name="Sun H."/>
            <person name="Kurtzman C.P."/>
            <person name="Blackwell M."/>
            <person name="Grigoriev I.V."/>
            <person name="Jeffries T.W."/>
        </authorList>
    </citation>
    <scope>NUCLEOTIDE SEQUENCE [LARGE SCALE GENOMIC DNA]</scope>
    <source>
        <strain evidence="1 2">NRRL Y-11557</strain>
    </source>
</reference>
<organism evidence="1 2">
    <name type="scientific">Lipomyces starkeyi NRRL Y-11557</name>
    <dbReference type="NCBI Taxonomy" id="675824"/>
    <lineage>
        <taxon>Eukaryota</taxon>
        <taxon>Fungi</taxon>
        <taxon>Dikarya</taxon>
        <taxon>Ascomycota</taxon>
        <taxon>Saccharomycotina</taxon>
        <taxon>Lipomycetes</taxon>
        <taxon>Lipomycetales</taxon>
        <taxon>Lipomycetaceae</taxon>
        <taxon>Lipomyces</taxon>
    </lineage>
</organism>
<dbReference type="InterPro" id="IPR017853">
    <property type="entry name" value="GH"/>
</dbReference>
<evidence type="ECO:0000313" key="1">
    <source>
        <dbReference type="EMBL" id="ODQ68903.1"/>
    </source>
</evidence>
<protein>
    <submittedName>
        <fullName evidence="1">Uncharacterized protein</fullName>
    </submittedName>
</protein>